<evidence type="ECO:0000256" key="1">
    <source>
        <dbReference type="SAM" id="MobiDB-lite"/>
    </source>
</evidence>
<feature type="compositionally biased region" description="Low complexity" evidence="1">
    <location>
        <begin position="15"/>
        <end position="27"/>
    </location>
</feature>
<accession>A0A0B1T9E0</accession>
<evidence type="ECO:0000313" key="3">
    <source>
        <dbReference type="Proteomes" id="UP000053660"/>
    </source>
</evidence>
<organism evidence="2 3">
    <name type="scientific">Oesophagostomum dentatum</name>
    <name type="common">Nodular worm</name>
    <dbReference type="NCBI Taxonomy" id="61180"/>
    <lineage>
        <taxon>Eukaryota</taxon>
        <taxon>Metazoa</taxon>
        <taxon>Ecdysozoa</taxon>
        <taxon>Nematoda</taxon>
        <taxon>Chromadorea</taxon>
        <taxon>Rhabditida</taxon>
        <taxon>Rhabditina</taxon>
        <taxon>Rhabditomorpha</taxon>
        <taxon>Strongyloidea</taxon>
        <taxon>Strongylidae</taxon>
        <taxon>Oesophagostomum</taxon>
    </lineage>
</organism>
<reference evidence="2 3" key="1">
    <citation type="submission" date="2014-03" db="EMBL/GenBank/DDBJ databases">
        <title>Draft genome of the hookworm Oesophagostomum dentatum.</title>
        <authorList>
            <person name="Mitreva M."/>
        </authorList>
    </citation>
    <scope>NUCLEOTIDE SEQUENCE [LARGE SCALE GENOMIC DNA]</scope>
    <source>
        <strain evidence="2 3">OD-Hann</strain>
    </source>
</reference>
<dbReference type="AlphaFoldDB" id="A0A0B1T9E0"/>
<sequence>MPPKADAGKAKVHSRSSQTCLSSQSNSVETQEEAEFSQLSVYDIISRIEERNRDPLVAALVRALALKIPQELSRQVEEEQRQRTIVISGIEEAAGDLRPSEHQLDVEEKVTDRRNGYNFCLNNSSP</sequence>
<dbReference type="EMBL" id="KN551359">
    <property type="protein sequence ID" value="KHJ92432.1"/>
    <property type="molecule type" value="Genomic_DNA"/>
</dbReference>
<dbReference type="Proteomes" id="UP000053660">
    <property type="component" value="Unassembled WGS sequence"/>
</dbReference>
<keyword evidence="3" id="KW-1185">Reference proteome</keyword>
<feature type="region of interest" description="Disordered" evidence="1">
    <location>
        <begin position="1"/>
        <end position="32"/>
    </location>
</feature>
<name>A0A0B1T9E0_OESDE</name>
<protein>
    <submittedName>
        <fullName evidence="2">Uncharacterized protein</fullName>
    </submittedName>
</protein>
<evidence type="ECO:0000313" key="2">
    <source>
        <dbReference type="EMBL" id="KHJ92432.1"/>
    </source>
</evidence>
<dbReference type="OrthoDB" id="5876215at2759"/>
<gene>
    <name evidence="2" type="ORF">OESDEN_07680</name>
</gene>
<proteinExistence type="predicted"/>